<dbReference type="SUPFAM" id="SSF141072">
    <property type="entry name" value="CalX-like"/>
    <property type="match status" value="2"/>
</dbReference>
<evidence type="ECO:0000256" key="5">
    <source>
        <dbReference type="ARBA" id="ARBA00022837"/>
    </source>
</evidence>
<dbReference type="SUPFAM" id="SSF50956">
    <property type="entry name" value="Thermostable phytase (3-phytase)"/>
    <property type="match status" value="1"/>
</dbReference>
<dbReference type="InterPro" id="IPR007110">
    <property type="entry name" value="Ig-like_dom"/>
</dbReference>
<dbReference type="Pfam" id="PF06977">
    <property type="entry name" value="SdiA-regulated"/>
    <property type="match status" value="1"/>
</dbReference>
<evidence type="ECO:0000256" key="2">
    <source>
        <dbReference type="ARBA" id="ARBA00022475"/>
    </source>
</evidence>
<dbReference type="SUPFAM" id="SSF74853">
    <property type="entry name" value="Lamin A/C globular tail domain"/>
    <property type="match status" value="1"/>
</dbReference>
<evidence type="ECO:0000313" key="13">
    <source>
        <dbReference type="Proteomes" id="UP000321577"/>
    </source>
</evidence>
<keyword evidence="4" id="KW-0677">Repeat</keyword>
<evidence type="ECO:0008006" key="14">
    <source>
        <dbReference type="Google" id="ProtNLM"/>
    </source>
</evidence>
<keyword evidence="2" id="KW-1003">Cell membrane</keyword>
<evidence type="ECO:0000256" key="6">
    <source>
        <dbReference type="ARBA" id="ARBA00023136"/>
    </source>
</evidence>
<proteinExistence type="predicted"/>
<feature type="region of interest" description="Disordered" evidence="7">
    <location>
        <begin position="786"/>
        <end position="806"/>
    </location>
</feature>
<dbReference type="OrthoDB" id="9801679at2"/>
<evidence type="ECO:0000259" key="9">
    <source>
        <dbReference type="PROSITE" id="PS50268"/>
    </source>
</evidence>
<dbReference type="GO" id="GO:0007156">
    <property type="term" value="P:homophilic cell adhesion via plasma membrane adhesion molecules"/>
    <property type="evidence" value="ECO:0007669"/>
    <property type="project" value="InterPro"/>
</dbReference>
<feature type="domain" description="LTD" evidence="11">
    <location>
        <begin position="1638"/>
        <end position="1778"/>
    </location>
</feature>
<dbReference type="GO" id="GO:0005886">
    <property type="term" value="C:plasma membrane"/>
    <property type="evidence" value="ECO:0007669"/>
    <property type="project" value="UniProtKB-SubCell"/>
</dbReference>
<keyword evidence="5" id="KW-0106">Calcium</keyword>
<dbReference type="PANTHER" id="PTHR37957">
    <property type="entry name" value="BLR7070 PROTEIN"/>
    <property type="match status" value="1"/>
</dbReference>
<feature type="domain" description="Cadherin" evidence="9">
    <location>
        <begin position="1372"/>
        <end position="1469"/>
    </location>
</feature>
<dbReference type="PANTHER" id="PTHR37957:SF1">
    <property type="entry name" value="PHYTASE-LIKE DOMAIN-CONTAINING PROTEIN"/>
    <property type="match status" value="1"/>
</dbReference>
<dbReference type="InterPro" id="IPR009722">
    <property type="entry name" value="YjiK/CarP"/>
</dbReference>
<feature type="domain" description="LTD" evidence="11">
    <location>
        <begin position="646"/>
        <end position="779"/>
    </location>
</feature>
<reference evidence="12 13" key="1">
    <citation type="submission" date="2019-07" db="EMBL/GenBank/DDBJ databases">
        <title>Whole genome shotgun sequence of Brevifollis gellanilyticus NBRC 108608.</title>
        <authorList>
            <person name="Hosoyama A."/>
            <person name="Uohara A."/>
            <person name="Ohji S."/>
            <person name="Ichikawa N."/>
        </authorList>
    </citation>
    <scope>NUCLEOTIDE SEQUENCE [LARGE SCALE GENOMIC DNA]</scope>
    <source>
        <strain evidence="12 13">NBRC 108608</strain>
    </source>
</reference>
<evidence type="ECO:0000259" key="10">
    <source>
        <dbReference type="PROSITE" id="PS50835"/>
    </source>
</evidence>
<evidence type="ECO:0000259" key="11">
    <source>
        <dbReference type="PROSITE" id="PS51841"/>
    </source>
</evidence>
<keyword evidence="3 8" id="KW-0732">Signal</keyword>
<dbReference type="InterPro" id="IPR001322">
    <property type="entry name" value="Lamin_tail_dom"/>
</dbReference>
<name>A0A512MGV1_9BACT</name>
<accession>A0A512MGV1</accession>
<dbReference type="Pfam" id="PF00932">
    <property type="entry name" value="LTD"/>
    <property type="match status" value="3"/>
</dbReference>
<dbReference type="InterPro" id="IPR003644">
    <property type="entry name" value="Calx_beta"/>
</dbReference>
<sequence length="2442" mass="249452">MFMHGGNSRSPDMKVLRASLSFATLLLFQVLAQGTAHAGAFTAGNIAVLQADASANNTTASVIELHPSNAAQTPSNTITILGTGASALRFSGSATSTGYVANSADGSRLVFTGANNTDTSANVNTLNPRGVGVLDPAGAFTLPATYTGTSGNQTRCATSLNNTAWWIADQGGAYASGATTASPSGNFRGMKAFGSAVYVGQASGTGTVIQVSTLSAITGGTVTGLPGLANNANLQDFYLISSGSNGTTYDVLYTLSATSNTAGTIAKYSLVSGSWTANGTYTTTFGGFGLAAADNGAGAVLYVTTGQGALTANSVLRINDTAGHNSTLNITTGNNVTLYTAPAAKIVKGVAFAPVAPVVPQAQLILTEINSNAAGGDFWELTNVGNAAQDMSNWKWIDGGQSLPAPAAQTFAPGSSIAAGETVVIITDTTDSTAFLGTWGSLPGIQKLVGGPGLGQNDSVRLYDNNDNLIFTFTYGAGGFTQSGGSAAAGGHAGVSAGGVAAQSAVIDPAFGTGAGRRYRGATVGVDGGYANTSGGSNIGSPGVTGISTSGGPSITLTLSATPNAFSESATNPASTGTVTRTGATTAALVVNLSSSDTTEATVPASVTIPIGSASTTFNITAVNDSFPDGNKTVTLTASATDATAGTTTLTVQDDGDVAQNNLMLTEVLSQQAASGVSDFWELTNISGSAVSLAGYSWHDSGHSASTAATYALPPGSSIAPGESVIFTTISPSAFRTWWGISNAVQVFQTTGAPGLGQDDGVSFFDEGGNEIFFFNYAAGGFTKADGSASTGTHSGPSAGAATETQSAVWVPSSGTTTPRYTFATVNNLGCFASAANAADIGSPGVTSGNPMVSIGDASILEGNSGTSTLALTVTRSDTATAFTVNYAVTGGTATSGTDYATLANGTLTFTAGGAATQAINITVNGDTASEPDETIIVTLSNVVNTTGTTVISNATGTGTITNDDTIAPQITTQPAGTTIASGFSTTLSLAATGTPAPSVQWYQGSTGVTTTPVGTNSSSFTTPALTTTTSYWARVSNVGGSVDSSTATVTITAGVSSVNLANYVRVGRYNLPEYRRTALPPGTASHNVLCDEASGVAYNWDTDTLFICGDGGRAITQVTKTGQLVDTMSMELNAPKPQGTEFYDPEGITYIGGGQFVFSEERERRLVKFTYVAGTTLTRAATQTVDIGTFDDNTGTEGLSYDPQTSGALPGFIVLKEKTPIGVFQTNVDFAAGTATNGSPTTTNSTNLFDTTLLGMTDVADVFAFSNIPSMVGQPQAGNMLIIGQENARILNVDRAGNILSTLNITSDPGNPLSAGDQQHEGITMDRAGNIYVVNENGGGSTEYPQLWVYAPSSAQNQAPTAITLNNAVNSILENTSTASPIKIGDIIVTDDGLGTNALSLTGADVAAFEITGTSLYLKAGIVLDYETKTSYAVTINVDDTTVGTNPDATLNVTLTVTDQAVETPPVPALIVTEVSPWSSTVANSPLGADWFEVTNVSAAAVNITGWKVDDSSPAFATAVALNGITSIAPGESVIFVEGTATTATSFKTNWFGASPPAALQVGSYTGSGIGLSTSGDAVNLYTAAGVLHSGVNFGAADASSPWQTFDNTLAQYNTAISLLSVVGVNGAFTAANSPNEVGSPGDSAPGVLRITEVAPWSSGSSPVAKDWFEVTNIGARAVDVTGWKVDDSTESFAAAVPTSGITSIAPGETVIYIETSTLAATKATFLSNWFGANPPATLQVGGYSGADIGLSTGGDAVNLYDTNNVRHASLSFGVATSTAPYRSFDNAAAANVTSVTTLSSTGVNGAFVAANSPNEIGSPGVISGGQTGFAVWLAQNGYTGSQGGDTDNDGIPDELEYFFSTNPNSGGDRSGLPQVAMNGSDLEFTFTYLTNTAFSGFVQSSENLVNWGNATAGIDYEVVSQTVNGAETTVRFRLFSNPNPTTQGPFTYLTPFTAKVDRGTIGSLTITNLGMVGAGRLTGSQLDGFGETMGASSGLSITNWGYNSGSGQFTGTFNVLPDRGYNSGAIFSNYAARVHSVPFTFTPYYGTAAVAQNQIVPTYSTTMKFTYLDGATTKFTTGLNPTGVSTIMGQSVGTVVAANGPGGAQTALISFDAEAIHVFPDGSGFVSDEYGTYIGRFNSSKQITRLIQLPESARPHRPVGTLEFDSVNPPTNGRRNNQGLEGMAVSPDNTRLLALMQSALVQDTGAGGQGRFNTRLYVYDIVGANLENPVLIAEHAVQLPRYDLNGNGSGLDTTSAQSEIVALSNTQFLMLPRDGNGLGKGTTDPIVMKTVDLVDFSSATNILGLHDAEGAQISPAGTLRSGITPAKSTVVVNLLSSTDLAKFGFNTNTSAPNQFTVNEKMEGMSLVPDLSTASTEDYFLFLGNDNDFQSSDVRMVDASGALVSYGDARDRGITNDAVFTAWRIIITPNNHKFFRVNVNP</sequence>
<dbReference type="CDD" id="cd09971">
    <property type="entry name" value="SdiA-regulated"/>
    <property type="match status" value="1"/>
</dbReference>
<dbReference type="InterPro" id="IPR013783">
    <property type="entry name" value="Ig-like_fold"/>
</dbReference>
<feature type="region of interest" description="Disordered" evidence="7">
    <location>
        <begin position="2159"/>
        <end position="2183"/>
    </location>
</feature>
<dbReference type="InterPro" id="IPR002126">
    <property type="entry name" value="Cadherin-like_dom"/>
</dbReference>
<dbReference type="Pfam" id="PF13449">
    <property type="entry name" value="Phytase-like"/>
    <property type="match status" value="1"/>
</dbReference>
<dbReference type="PROSITE" id="PS50835">
    <property type="entry name" value="IG_LIKE"/>
    <property type="match status" value="1"/>
</dbReference>
<dbReference type="InterPro" id="IPR036415">
    <property type="entry name" value="Lamin_tail_dom_sf"/>
</dbReference>
<feature type="domain" description="Ig-like" evidence="10">
    <location>
        <begin position="969"/>
        <end position="1051"/>
    </location>
</feature>
<dbReference type="InterPro" id="IPR038081">
    <property type="entry name" value="CalX-like_sf"/>
</dbReference>
<dbReference type="PROSITE" id="PS51841">
    <property type="entry name" value="LTD"/>
    <property type="match status" value="4"/>
</dbReference>
<evidence type="ECO:0000256" key="7">
    <source>
        <dbReference type="SAM" id="MobiDB-lite"/>
    </source>
</evidence>
<feature type="compositionally biased region" description="Polar residues" evidence="7">
    <location>
        <begin position="2170"/>
        <end position="2181"/>
    </location>
</feature>
<dbReference type="SUPFAM" id="SSF48726">
    <property type="entry name" value="Immunoglobulin"/>
    <property type="match status" value="1"/>
</dbReference>
<evidence type="ECO:0000256" key="8">
    <source>
        <dbReference type="SAM" id="SignalP"/>
    </source>
</evidence>
<dbReference type="GO" id="GO:0007154">
    <property type="term" value="P:cell communication"/>
    <property type="evidence" value="ECO:0007669"/>
    <property type="project" value="InterPro"/>
</dbReference>
<evidence type="ECO:0000313" key="12">
    <source>
        <dbReference type="EMBL" id="GEP45963.1"/>
    </source>
</evidence>
<dbReference type="Pfam" id="PF03160">
    <property type="entry name" value="Calx-beta"/>
    <property type="match status" value="1"/>
</dbReference>
<feature type="domain" description="LTD" evidence="11">
    <location>
        <begin position="1459"/>
        <end position="1619"/>
    </location>
</feature>
<feature type="signal peptide" evidence="8">
    <location>
        <begin position="1"/>
        <end position="38"/>
    </location>
</feature>
<comment type="subcellular location">
    <subcellularLocation>
        <location evidence="1">Cell membrane</location>
    </subcellularLocation>
</comment>
<feature type="domain" description="LTD" evidence="11">
    <location>
        <begin position="351"/>
        <end position="477"/>
    </location>
</feature>
<evidence type="ECO:0000256" key="3">
    <source>
        <dbReference type="ARBA" id="ARBA00022729"/>
    </source>
</evidence>
<dbReference type="Gene3D" id="2.60.40.10">
    <property type="entry name" value="Immunoglobulins"/>
    <property type="match status" value="1"/>
</dbReference>
<dbReference type="GO" id="GO:0005509">
    <property type="term" value="F:calcium ion binding"/>
    <property type="evidence" value="ECO:0007669"/>
    <property type="project" value="InterPro"/>
</dbReference>
<dbReference type="EMBL" id="BKAG01000064">
    <property type="protein sequence ID" value="GEP45963.1"/>
    <property type="molecule type" value="Genomic_DNA"/>
</dbReference>
<dbReference type="SMART" id="SM00237">
    <property type="entry name" value="Calx_beta"/>
    <property type="match status" value="1"/>
</dbReference>
<keyword evidence="13" id="KW-1185">Reference proteome</keyword>
<organism evidence="12 13">
    <name type="scientific">Brevifollis gellanilyticus</name>
    <dbReference type="NCBI Taxonomy" id="748831"/>
    <lineage>
        <taxon>Bacteria</taxon>
        <taxon>Pseudomonadati</taxon>
        <taxon>Verrucomicrobiota</taxon>
        <taxon>Verrucomicrobiia</taxon>
        <taxon>Verrucomicrobiales</taxon>
        <taxon>Verrucomicrobiaceae</taxon>
    </lineage>
</organism>
<dbReference type="PROSITE" id="PS50268">
    <property type="entry name" value="CADHERIN_2"/>
    <property type="match status" value="1"/>
</dbReference>
<dbReference type="Gene3D" id="2.60.40.2030">
    <property type="match status" value="2"/>
</dbReference>
<comment type="caution">
    <text evidence="12">The sequence shown here is derived from an EMBL/GenBank/DDBJ whole genome shotgun (WGS) entry which is preliminary data.</text>
</comment>
<protein>
    <recommendedName>
        <fullName evidence="14">Tandem-95 repeat protein</fullName>
    </recommendedName>
</protein>
<dbReference type="CDD" id="cd11304">
    <property type="entry name" value="Cadherin_repeat"/>
    <property type="match status" value="1"/>
</dbReference>
<dbReference type="InterPro" id="IPR036179">
    <property type="entry name" value="Ig-like_dom_sf"/>
</dbReference>
<dbReference type="Proteomes" id="UP000321577">
    <property type="component" value="Unassembled WGS sequence"/>
</dbReference>
<evidence type="ECO:0000256" key="1">
    <source>
        <dbReference type="ARBA" id="ARBA00004236"/>
    </source>
</evidence>
<feature type="chain" id="PRO_5021701163" description="Tandem-95 repeat protein" evidence="8">
    <location>
        <begin position="39"/>
        <end position="2442"/>
    </location>
</feature>
<evidence type="ECO:0000256" key="4">
    <source>
        <dbReference type="ARBA" id="ARBA00022737"/>
    </source>
</evidence>
<dbReference type="InterPro" id="IPR027372">
    <property type="entry name" value="Phytase-like_dom"/>
</dbReference>
<gene>
    <name evidence="12" type="ORF">BGE01nite_52540</name>
</gene>
<keyword evidence="6" id="KW-0472">Membrane</keyword>